<dbReference type="GO" id="GO:0046872">
    <property type="term" value="F:metal ion binding"/>
    <property type="evidence" value="ECO:0007669"/>
    <property type="project" value="UniProtKB-KW"/>
</dbReference>
<evidence type="ECO:0000256" key="2">
    <source>
        <dbReference type="ARBA" id="ARBA00001966"/>
    </source>
</evidence>
<evidence type="ECO:0000256" key="5">
    <source>
        <dbReference type="ARBA" id="ARBA00022691"/>
    </source>
</evidence>
<accession>A0A4U0Z6C6</accession>
<dbReference type="GO" id="GO:0016853">
    <property type="term" value="F:isomerase activity"/>
    <property type="evidence" value="ECO:0007669"/>
    <property type="project" value="UniProtKB-KW"/>
</dbReference>
<evidence type="ECO:0000256" key="3">
    <source>
        <dbReference type="ARBA" id="ARBA00008703"/>
    </source>
</evidence>
<dbReference type="Gene3D" id="3.20.20.70">
    <property type="entry name" value="Aldolase class I"/>
    <property type="match status" value="1"/>
</dbReference>
<evidence type="ECO:0000256" key="12">
    <source>
        <dbReference type="PIRSR" id="PIRSR603739-50"/>
    </source>
</evidence>
<keyword evidence="8" id="KW-0408">Iron</keyword>
<sequence length="353" mass="39239">MSRSSDRPVTTVSDLLREQLVRPEDAPALERVAEEFRIRVTPEMRRAIGAEPKGAMARQFVPRSEELILREEELVDPIGDSAHSPTRGLTHRYPDRVILHTTQTCEVYCRFCFRRETVGDDGTLPDADLDAALDYIRATPAIHEVILTGGDPMVLSARRIAVLLTRLAEIPHVEVLRFHTRVPVVAPQRITAELVAALKVRCVVYVVVHSNHRDELTLDACAALARLADAGIPLLSQTVLLRGVNDDAAVLADLFRCLARNRVKPYYLHHCDLARGTGHFRTSIAEGQRIMAELRGRLSGLCIPTYVLDIPGGFGKAPLGPGYVEMDAESGDHLITDYRGNVHRYRDPQPEGE</sequence>
<evidence type="ECO:0000313" key="15">
    <source>
        <dbReference type="Proteomes" id="UP000306340"/>
    </source>
</evidence>
<dbReference type="Pfam" id="PF12544">
    <property type="entry name" value="LAM_C"/>
    <property type="match status" value="1"/>
</dbReference>
<dbReference type="PANTHER" id="PTHR30538">
    <property type="entry name" value="LYSINE 2,3-AMINOMUTASE-RELATED"/>
    <property type="match status" value="1"/>
</dbReference>
<comment type="similarity">
    <text evidence="3">Belongs to the radical SAM superfamily. KamA family.</text>
</comment>
<evidence type="ECO:0000256" key="10">
    <source>
        <dbReference type="ARBA" id="ARBA00023235"/>
    </source>
</evidence>
<evidence type="ECO:0000313" key="14">
    <source>
        <dbReference type="EMBL" id="TKA98131.1"/>
    </source>
</evidence>
<evidence type="ECO:0000256" key="4">
    <source>
        <dbReference type="ARBA" id="ARBA00022485"/>
    </source>
</evidence>
<dbReference type="RefSeq" id="WP_136791173.1">
    <property type="nucleotide sequence ID" value="NZ_SWAU01000011.1"/>
</dbReference>
<comment type="caution">
    <text evidence="14">The sequence shown here is derived from an EMBL/GenBank/DDBJ whole genome shotgun (WGS) entry which is preliminary data.</text>
</comment>
<dbReference type="CDD" id="cd01335">
    <property type="entry name" value="Radical_SAM"/>
    <property type="match status" value="1"/>
</dbReference>
<dbReference type="PANTHER" id="PTHR30538:SF1">
    <property type="entry name" value="L-LYSINE 2,3-AMINOMUTASE"/>
    <property type="match status" value="1"/>
</dbReference>
<keyword evidence="9 11" id="KW-0411">Iron-sulfur</keyword>
<gene>
    <name evidence="14" type="ORF">FAZ78_02550</name>
</gene>
<evidence type="ECO:0000256" key="1">
    <source>
        <dbReference type="ARBA" id="ARBA00001933"/>
    </source>
</evidence>
<feature type="domain" description="Radical SAM core" evidence="13">
    <location>
        <begin position="91"/>
        <end position="301"/>
    </location>
</feature>
<evidence type="ECO:0000256" key="7">
    <source>
        <dbReference type="ARBA" id="ARBA00022898"/>
    </source>
</evidence>
<evidence type="ECO:0000256" key="9">
    <source>
        <dbReference type="ARBA" id="ARBA00023014"/>
    </source>
</evidence>
<dbReference type="InterPro" id="IPR013785">
    <property type="entry name" value="Aldolase_TIM"/>
</dbReference>
<name>A0A4U0Z6C6_9RHOB</name>
<keyword evidence="10" id="KW-0413">Isomerase</keyword>
<feature type="binding site" evidence="11">
    <location>
        <position position="109"/>
    </location>
    <ligand>
        <name>[4Fe-4S] cluster</name>
        <dbReference type="ChEBI" id="CHEBI:49883"/>
        <note>4Fe-4S-S-AdoMet</note>
    </ligand>
</feature>
<dbReference type="SUPFAM" id="SSF102114">
    <property type="entry name" value="Radical SAM enzymes"/>
    <property type="match status" value="1"/>
</dbReference>
<comment type="cofactor">
    <cofactor evidence="1 12">
        <name>pyridoxal 5'-phosphate</name>
        <dbReference type="ChEBI" id="CHEBI:597326"/>
    </cofactor>
</comment>
<dbReference type="InterPro" id="IPR025895">
    <property type="entry name" value="LAM_C_dom"/>
</dbReference>
<evidence type="ECO:0000259" key="13">
    <source>
        <dbReference type="PROSITE" id="PS51918"/>
    </source>
</evidence>
<evidence type="ECO:0000256" key="8">
    <source>
        <dbReference type="ARBA" id="ARBA00023004"/>
    </source>
</evidence>
<keyword evidence="5" id="KW-0949">S-adenosyl-L-methionine</keyword>
<keyword evidence="6 11" id="KW-0479">Metal-binding</keyword>
<feature type="binding site" evidence="11">
    <location>
        <position position="105"/>
    </location>
    <ligand>
        <name>[4Fe-4S] cluster</name>
        <dbReference type="ChEBI" id="CHEBI:49883"/>
        <note>4Fe-4S-S-AdoMet</note>
    </ligand>
</feature>
<evidence type="ECO:0000256" key="6">
    <source>
        <dbReference type="ARBA" id="ARBA00022723"/>
    </source>
</evidence>
<dbReference type="InterPro" id="IPR007197">
    <property type="entry name" value="rSAM"/>
</dbReference>
<dbReference type="InterPro" id="IPR022447">
    <property type="entry name" value="Lys_aminomutase-rel"/>
</dbReference>
<dbReference type="NCBIfam" id="TIGR03822">
    <property type="entry name" value="AblA_like_2"/>
    <property type="match status" value="1"/>
</dbReference>
<keyword evidence="4 11" id="KW-0004">4Fe-4S</keyword>
<dbReference type="Pfam" id="PF04055">
    <property type="entry name" value="Radical_SAM"/>
    <property type="match status" value="1"/>
</dbReference>
<dbReference type="SFLD" id="SFLDS00029">
    <property type="entry name" value="Radical_SAM"/>
    <property type="match status" value="1"/>
</dbReference>
<evidence type="ECO:0000256" key="11">
    <source>
        <dbReference type="PIRSR" id="PIRSR004911-1"/>
    </source>
</evidence>
<feature type="modified residue" description="N6-(pyridoxal phosphate)lysine" evidence="12">
    <location>
        <position position="316"/>
    </location>
</feature>
<dbReference type="InterPro" id="IPR003739">
    <property type="entry name" value="Lys_aminomutase/Glu_NH3_mut"/>
</dbReference>
<keyword evidence="7 12" id="KW-0663">Pyridoxal phosphate</keyword>
<dbReference type="Proteomes" id="UP000306340">
    <property type="component" value="Unassembled WGS sequence"/>
</dbReference>
<dbReference type="InterPro" id="IPR058240">
    <property type="entry name" value="rSAM_sf"/>
</dbReference>
<dbReference type="PIRSF" id="PIRSF004911">
    <property type="entry name" value="DUF160"/>
    <property type="match status" value="1"/>
</dbReference>
<dbReference type="NCBIfam" id="TIGR00238">
    <property type="entry name" value="KamA family radical SAM protein"/>
    <property type="match status" value="1"/>
</dbReference>
<comment type="cofactor">
    <cofactor evidence="2">
        <name>[4Fe-4S] cluster</name>
        <dbReference type="ChEBI" id="CHEBI:49883"/>
    </cofactor>
</comment>
<organism evidence="14 15">
    <name type="scientific">Cereibacter changlensis</name>
    <dbReference type="NCBI Taxonomy" id="402884"/>
    <lineage>
        <taxon>Bacteria</taxon>
        <taxon>Pseudomonadati</taxon>
        <taxon>Pseudomonadota</taxon>
        <taxon>Alphaproteobacteria</taxon>
        <taxon>Rhodobacterales</taxon>
        <taxon>Paracoccaceae</taxon>
        <taxon>Cereibacter</taxon>
    </lineage>
</organism>
<protein>
    <submittedName>
        <fullName evidence="14">Lysine-2,3-aminomutase-like protein</fullName>
    </submittedName>
</protein>
<reference evidence="14 15" key="1">
    <citation type="submission" date="2019-04" db="EMBL/GenBank/DDBJ databases">
        <title>Crypto-aerobic microbial life in anoxic (sulfidic) marine sediments.</title>
        <authorList>
            <person name="Bhattacharya S."/>
            <person name="Roy C."/>
            <person name="Mondal N."/>
            <person name="Sarkar J."/>
            <person name="Mandal S."/>
            <person name="Rameez M.J."/>
            <person name="Ghosh W."/>
        </authorList>
    </citation>
    <scope>NUCLEOTIDE SEQUENCE [LARGE SCALE GENOMIC DNA]</scope>
    <source>
        <strain evidence="14 15">SBBC</strain>
    </source>
</reference>
<dbReference type="SFLD" id="SFLDG01070">
    <property type="entry name" value="PLP-dependent"/>
    <property type="match status" value="1"/>
</dbReference>
<dbReference type="EMBL" id="SWAU01000011">
    <property type="protein sequence ID" value="TKA98131.1"/>
    <property type="molecule type" value="Genomic_DNA"/>
</dbReference>
<dbReference type="PROSITE" id="PS51918">
    <property type="entry name" value="RADICAL_SAM"/>
    <property type="match status" value="1"/>
</dbReference>
<proteinExistence type="inferred from homology"/>
<dbReference type="GO" id="GO:0051539">
    <property type="term" value="F:4 iron, 4 sulfur cluster binding"/>
    <property type="evidence" value="ECO:0007669"/>
    <property type="project" value="UniProtKB-KW"/>
</dbReference>
<dbReference type="AlphaFoldDB" id="A0A4U0Z6C6"/>
<feature type="binding site" evidence="11">
    <location>
        <position position="112"/>
    </location>
    <ligand>
        <name>[4Fe-4S] cluster</name>
        <dbReference type="ChEBI" id="CHEBI:49883"/>
        <note>4Fe-4S-S-AdoMet</note>
    </ligand>
</feature>